<dbReference type="PROSITE" id="PS50405">
    <property type="entry name" value="GST_CTER"/>
    <property type="match status" value="1"/>
</dbReference>
<dbReference type="CDD" id="cd03048">
    <property type="entry name" value="GST_N_Ure2p_like"/>
    <property type="match status" value="1"/>
</dbReference>
<dbReference type="Gene3D" id="3.40.30.10">
    <property type="entry name" value="Glutaredoxin"/>
    <property type="match status" value="1"/>
</dbReference>
<dbReference type="RefSeq" id="XP_064850454.1">
    <property type="nucleotide sequence ID" value="XM_064994382.1"/>
</dbReference>
<dbReference type="SUPFAM" id="SSF52833">
    <property type="entry name" value="Thioredoxin-like"/>
    <property type="match status" value="1"/>
</dbReference>
<dbReference type="PANTHER" id="PTHR44051:SF8">
    <property type="entry name" value="GLUTATHIONE S-TRANSFERASE GSTA"/>
    <property type="match status" value="1"/>
</dbReference>
<evidence type="ECO:0008006" key="6">
    <source>
        <dbReference type="Google" id="ProtNLM"/>
    </source>
</evidence>
<dbReference type="SFLD" id="SFLDS00019">
    <property type="entry name" value="Glutathione_Transferase_(cytos"/>
    <property type="match status" value="1"/>
</dbReference>
<feature type="domain" description="GST C-terminal" evidence="3">
    <location>
        <begin position="113"/>
        <end position="239"/>
    </location>
</feature>
<evidence type="ECO:0000256" key="1">
    <source>
        <dbReference type="ARBA" id="ARBA00007409"/>
    </source>
</evidence>
<proteinExistence type="inferred from homology"/>
<gene>
    <name evidence="4" type="ORF">DASC09_007790</name>
</gene>
<evidence type="ECO:0000259" key="2">
    <source>
        <dbReference type="PROSITE" id="PS50404"/>
    </source>
</evidence>
<dbReference type="Proteomes" id="UP001360560">
    <property type="component" value="Unassembled WGS sequence"/>
</dbReference>
<dbReference type="Pfam" id="PF00043">
    <property type="entry name" value="GST_C"/>
    <property type="match status" value="1"/>
</dbReference>
<dbReference type="InterPro" id="IPR040079">
    <property type="entry name" value="Glutathione_S-Trfase"/>
</dbReference>
<dbReference type="EMBL" id="BTFZ01000001">
    <property type="protein sequence ID" value="GMM33454.1"/>
    <property type="molecule type" value="Genomic_DNA"/>
</dbReference>
<evidence type="ECO:0000313" key="4">
    <source>
        <dbReference type="EMBL" id="GMM33454.1"/>
    </source>
</evidence>
<dbReference type="PROSITE" id="PS50404">
    <property type="entry name" value="GST_NTER"/>
    <property type="match status" value="1"/>
</dbReference>
<evidence type="ECO:0000259" key="3">
    <source>
        <dbReference type="PROSITE" id="PS50405"/>
    </source>
</evidence>
<dbReference type="Gene3D" id="1.20.1050.10">
    <property type="match status" value="1"/>
</dbReference>
<reference evidence="4 5" key="1">
    <citation type="journal article" date="2023" name="Elife">
        <title>Identification of key yeast species and microbe-microbe interactions impacting larval growth of Drosophila in the wild.</title>
        <authorList>
            <person name="Mure A."/>
            <person name="Sugiura Y."/>
            <person name="Maeda R."/>
            <person name="Honda K."/>
            <person name="Sakurai N."/>
            <person name="Takahashi Y."/>
            <person name="Watada M."/>
            <person name="Katoh T."/>
            <person name="Gotoh A."/>
            <person name="Gotoh Y."/>
            <person name="Taniguchi I."/>
            <person name="Nakamura K."/>
            <person name="Hayashi T."/>
            <person name="Katayama T."/>
            <person name="Uemura T."/>
            <person name="Hattori Y."/>
        </authorList>
    </citation>
    <scope>NUCLEOTIDE SEQUENCE [LARGE SCALE GENOMIC DNA]</scope>
    <source>
        <strain evidence="4 5">SC-9</strain>
    </source>
</reference>
<dbReference type="SUPFAM" id="SSF47616">
    <property type="entry name" value="GST C-terminal domain-like"/>
    <property type="match status" value="1"/>
</dbReference>
<accession>A0AAV5QFL2</accession>
<comment type="caution">
    <text evidence="4">The sequence shown here is derived from an EMBL/GenBank/DDBJ whole genome shotgun (WGS) entry which is preliminary data.</text>
</comment>
<sequence>MISIDEHDPIAPKYEAPYLKLYSLATPNGQKVGIFLELLKPYIKKPIHVTTIDISKNTQKEPWFINLNFNGRIPTLSDVDADGNRTTISESGAILLYLADKYDIERKFSYPPGDPLYYDQLEWMFFQAAGLGPMQGQANHFRVFANEEVPYAIKRYVDETKRLYGVLELKLKKTGTGYLVGDKLTIVDIMCYPWVALHKKSTGESIQHLPSLSTWLERIAALKEIQIGAKVASRGSKPQ</sequence>
<dbReference type="SFLD" id="SFLDG01151">
    <property type="entry name" value="Main.2:_Nu-like"/>
    <property type="match status" value="1"/>
</dbReference>
<organism evidence="4 5">
    <name type="scientific">Saccharomycopsis crataegensis</name>
    <dbReference type="NCBI Taxonomy" id="43959"/>
    <lineage>
        <taxon>Eukaryota</taxon>
        <taxon>Fungi</taxon>
        <taxon>Dikarya</taxon>
        <taxon>Ascomycota</taxon>
        <taxon>Saccharomycotina</taxon>
        <taxon>Saccharomycetes</taxon>
        <taxon>Saccharomycopsidaceae</taxon>
        <taxon>Saccharomycopsis</taxon>
    </lineage>
</organism>
<dbReference type="InterPro" id="IPR004045">
    <property type="entry name" value="Glutathione_S-Trfase_N"/>
</dbReference>
<dbReference type="InterPro" id="IPR004046">
    <property type="entry name" value="GST_C"/>
</dbReference>
<protein>
    <recommendedName>
        <fullName evidence="6">Glutathione S-transferase</fullName>
    </recommendedName>
</protein>
<dbReference type="Pfam" id="PF13409">
    <property type="entry name" value="GST_N_2"/>
    <property type="match status" value="1"/>
</dbReference>
<dbReference type="GeneID" id="90071433"/>
<comment type="similarity">
    <text evidence="1">Belongs to the GST superfamily.</text>
</comment>
<dbReference type="SFLD" id="SFLDG00358">
    <property type="entry name" value="Main_(cytGST)"/>
    <property type="match status" value="1"/>
</dbReference>
<dbReference type="PANTHER" id="PTHR44051">
    <property type="entry name" value="GLUTATHIONE S-TRANSFERASE-RELATED"/>
    <property type="match status" value="1"/>
</dbReference>
<dbReference type="InterPro" id="IPR010987">
    <property type="entry name" value="Glutathione-S-Trfase_C-like"/>
</dbReference>
<dbReference type="AlphaFoldDB" id="A0AAV5QFL2"/>
<evidence type="ECO:0000313" key="5">
    <source>
        <dbReference type="Proteomes" id="UP001360560"/>
    </source>
</evidence>
<feature type="domain" description="GST N-terminal" evidence="2">
    <location>
        <begin position="16"/>
        <end position="106"/>
    </location>
</feature>
<keyword evidence="5" id="KW-1185">Reference proteome</keyword>
<dbReference type="InterPro" id="IPR036282">
    <property type="entry name" value="Glutathione-S-Trfase_C_sf"/>
</dbReference>
<dbReference type="InterPro" id="IPR036249">
    <property type="entry name" value="Thioredoxin-like_sf"/>
</dbReference>
<name>A0AAV5QFL2_9ASCO</name>